<evidence type="ECO:0000313" key="3">
    <source>
        <dbReference type="EMBL" id="MDM8274140.1"/>
    </source>
</evidence>
<evidence type="ECO:0000313" key="4">
    <source>
        <dbReference type="Proteomes" id="UP001529421"/>
    </source>
</evidence>
<dbReference type="PANTHER" id="PTHR31157:SF1">
    <property type="entry name" value="SCP DOMAIN-CONTAINING PROTEIN"/>
    <property type="match status" value="1"/>
</dbReference>
<dbReference type="PROSITE" id="PS51257">
    <property type="entry name" value="PROKAR_LIPOPROTEIN"/>
    <property type="match status" value="1"/>
</dbReference>
<evidence type="ECO:0000259" key="2">
    <source>
        <dbReference type="PROSITE" id="PS51272"/>
    </source>
</evidence>
<proteinExistence type="predicted"/>
<dbReference type="Gene3D" id="3.40.33.10">
    <property type="entry name" value="CAP"/>
    <property type="match status" value="1"/>
</dbReference>
<comment type="caution">
    <text evidence="3">The sequence shown here is derived from an EMBL/GenBank/DDBJ whole genome shotgun (WGS) entry which is preliminary data.</text>
</comment>
<dbReference type="RefSeq" id="WP_289543914.1">
    <property type="nucleotide sequence ID" value="NZ_JAUDDZ010000001.1"/>
</dbReference>
<feature type="domain" description="SLH" evidence="2">
    <location>
        <begin position="253"/>
        <end position="318"/>
    </location>
</feature>
<dbReference type="InterPro" id="IPR035940">
    <property type="entry name" value="CAP_sf"/>
</dbReference>
<dbReference type="PROSITE" id="PS51272">
    <property type="entry name" value="SLH"/>
    <property type="match status" value="3"/>
</dbReference>
<keyword evidence="1" id="KW-0732">Signal</keyword>
<organism evidence="3 4">
    <name type="scientific">Enorma phocaeensis</name>
    <dbReference type="NCBI Taxonomy" id="1871019"/>
    <lineage>
        <taxon>Bacteria</taxon>
        <taxon>Bacillati</taxon>
        <taxon>Actinomycetota</taxon>
        <taxon>Coriobacteriia</taxon>
        <taxon>Coriobacteriales</taxon>
        <taxon>Coriobacteriaceae</taxon>
        <taxon>Enorma</taxon>
    </lineage>
</organism>
<dbReference type="CDD" id="cd05379">
    <property type="entry name" value="CAP_bacterial"/>
    <property type="match status" value="1"/>
</dbReference>
<feature type="signal peptide" evidence="1">
    <location>
        <begin position="1"/>
        <end position="42"/>
    </location>
</feature>
<dbReference type="Pfam" id="PF00395">
    <property type="entry name" value="SLH"/>
    <property type="match status" value="2"/>
</dbReference>
<accession>A0ABT7V6K9</accession>
<feature type="chain" id="PRO_5046941993" evidence="1">
    <location>
        <begin position="43"/>
        <end position="454"/>
    </location>
</feature>
<dbReference type="EMBL" id="JAUDDZ010000001">
    <property type="protein sequence ID" value="MDM8274140.1"/>
    <property type="molecule type" value="Genomic_DNA"/>
</dbReference>
<evidence type="ECO:0000256" key="1">
    <source>
        <dbReference type="SAM" id="SignalP"/>
    </source>
</evidence>
<dbReference type="Proteomes" id="UP001529421">
    <property type="component" value="Unassembled WGS sequence"/>
</dbReference>
<reference evidence="4" key="1">
    <citation type="submission" date="2023-06" db="EMBL/GenBank/DDBJ databases">
        <title>Identification and characterization of horizontal gene transfer across gut microbiota members of farm animals based on homology search.</title>
        <authorList>
            <person name="Zeman M."/>
            <person name="Kubasova T."/>
            <person name="Jahodarova E."/>
            <person name="Nykrynova M."/>
            <person name="Rychlik I."/>
        </authorList>
    </citation>
    <scope>NUCLEOTIDE SEQUENCE [LARGE SCALE GENOMIC DNA]</scope>
    <source>
        <strain evidence="4">154_Feed</strain>
    </source>
</reference>
<reference evidence="3 4" key="2">
    <citation type="submission" date="2023-06" db="EMBL/GenBank/DDBJ databases">
        <authorList>
            <person name="Zeman M."/>
            <person name="Kubasova T."/>
            <person name="Jahodarova E."/>
            <person name="Nykrynova M."/>
            <person name="Rychlik I."/>
        </authorList>
    </citation>
    <scope>NUCLEOTIDE SEQUENCE [LARGE SCALE GENOMIC DNA]</scope>
    <source>
        <strain evidence="3 4">154_Feed</strain>
    </source>
</reference>
<sequence length="454" mass="48221">MKRNASRRHAGGTGASAVRKLCAAIFAGALAGCLSVPVAAFADEATVGRADGPIQLITEDPSFGMAAPTVPEGAAFEAGSNASGVQALGIEDDTVAIGVGGVYHQTSARQMLGLVNSARASRGASPLVWDENLEYLAMVRAAEISVSFSHTRPNGLTCFSIADEYDVSVGWSMGENILMGASTPELANQLWTNSPGHYSNMVNTSFSSVGVAAFECGGSWYWVEFFGATRGTSVGDALDGPATTVFDVLPQYLGAVFSDFNAGDWYMTNSNNRRDLVYTLNNGIMSGYADRPLFGFYDNITRADVAVILYRMAGEPQADAPDFEDVDYGWYYGRAIEWARSTGVITGYRDADGAYRRFGPNDPVTREQLVVMLANFAEKIAGKDVGRSDAAASGISGWAQVSSWAREGMAWAVDEGILGGVSTSHGPELQPQGNATRAQVAIMAARLHRDVLGW</sequence>
<gene>
    <name evidence="3" type="ORF">QUW28_01310</name>
</gene>
<protein>
    <submittedName>
        <fullName evidence="3">CAP domain-containing protein</fullName>
    </submittedName>
</protein>
<name>A0ABT7V6K9_9ACTN</name>
<feature type="domain" description="SLH" evidence="2">
    <location>
        <begin position="319"/>
        <end position="387"/>
    </location>
</feature>
<dbReference type="InterPro" id="IPR001119">
    <property type="entry name" value="SLH_dom"/>
</dbReference>
<keyword evidence="4" id="KW-1185">Reference proteome</keyword>
<dbReference type="PANTHER" id="PTHR31157">
    <property type="entry name" value="SCP DOMAIN-CONTAINING PROTEIN"/>
    <property type="match status" value="1"/>
</dbReference>
<dbReference type="InterPro" id="IPR014044">
    <property type="entry name" value="CAP_dom"/>
</dbReference>
<dbReference type="Pfam" id="PF00188">
    <property type="entry name" value="CAP"/>
    <property type="match status" value="1"/>
</dbReference>
<feature type="domain" description="SLH" evidence="2">
    <location>
        <begin position="392"/>
        <end position="454"/>
    </location>
</feature>
<dbReference type="SUPFAM" id="SSF55797">
    <property type="entry name" value="PR-1-like"/>
    <property type="match status" value="1"/>
</dbReference>